<keyword evidence="6 12" id="KW-0547">Nucleotide-binding</keyword>
<dbReference type="InterPro" id="IPR045864">
    <property type="entry name" value="aa-tRNA-synth_II/BPL/LPL"/>
</dbReference>
<evidence type="ECO:0000256" key="9">
    <source>
        <dbReference type="ARBA" id="ARBA00023146"/>
    </source>
</evidence>
<evidence type="ECO:0000256" key="12">
    <source>
        <dbReference type="HAMAP-Rule" id="MF_00176"/>
    </source>
</evidence>
<evidence type="ECO:0000256" key="1">
    <source>
        <dbReference type="ARBA" id="ARBA00004496"/>
    </source>
</evidence>
<evidence type="ECO:0000256" key="10">
    <source>
        <dbReference type="ARBA" id="ARBA00047929"/>
    </source>
</evidence>
<dbReference type="EC" id="6.1.1.11" evidence="12"/>
<dbReference type="PIRSF" id="PIRSF001529">
    <property type="entry name" value="Ser-tRNA-synth_IIa"/>
    <property type="match status" value="1"/>
</dbReference>
<keyword evidence="5 12" id="KW-0436">Ligase</keyword>
<comment type="function">
    <text evidence="12">Catalyzes the attachment of serine to tRNA(Ser). Is also able to aminoacylate tRNA(Sec) with serine, to form the misacylated tRNA L-seryl-tRNA(Sec), which will be further converted into selenocysteinyl-tRNA(Sec).</text>
</comment>
<dbReference type="PANTHER" id="PTHR43697">
    <property type="entry name" value="SERYL-TRNA SYNTHETASE"/>
    <property type="match status" value="1"/>
</dbReference>
<keyword evidence="16" id="KW-1185">Reference proteome</keyword>
<comment type="caution">
    <text evidence="15">The sequence shown here is derived from an EMBL/GenBank/DDBJ whole genome shotgun (WGS) entry which is preliminary data.</text>
</comment>
<proteinExistence type="inferred from homology"/>
<evidence type="ECO:0000256" key="13">
    <source>
        <dbReference type="SAM" id="Coils"/>
    </source>
</evidence>
<evidence type="ECO:0000256" key="4">
    <source>
        <dbReference type="ARBA" id="ARBA00022490"/>
    </source>
</evidence>
<feature type="binding site" evidence="12">
    <location>
        <position position="283"/>
    </location>
    <ligand>
        <name>L-serine</name>
        <dbReference type="ChEBI" id="CHEBI:33384"/>
    </ligand>
</feature>
<dbReference type="Pfam" id="PF00587">
    <property type="entry name" value="tRNA-synt_2b"/>
    <property type="match status" value="1"/>
</dbReference>
<evidence type="ECO:0000256" key="5">
    <source>
        <dbReference type="ARBA" id="ARBA00022598"/>
    </source>
</evidence>
<dbReference type="InterPro" id="IPR006195">
    <property type="entry name" value="aa-tRNA-synth_II"/>
</dbReference>
<dbReference type="HAMAP" id="MF_00176">
    <property type="entry name" value="Ser_tRNA_synth_type1"/>
    <property type="match status" value="1"/>
</dbReference>
<comment type="caution">
    <text evidence="12">Lacks conserved residue(s) required for the propagation of feature annotation.</text>
</comment>
<evidence type="ECO:0000313" key="15">
    <source>
        <dbReference type="EMBL" id="MFC3124828.1"/>
    </source>
</evidence>
<dbReference type="InterPro" id="IPR010978">
    <property type="entry name" value="tRNA-bd_arm"/>
</dbReference>
<dbReference type="SUPFAM" id="SSF46589">
    <property type="entry name" value="tRNA-binding arm"/>
    <property type="match status" value="1"/>
</dbReference>
<evidence type="ECO:0000313" key="16">
    <source>
        <dbReference type="Proteomes" id="UP001595593"/>
    </source>
</evidence>
<evidence type="ECO:0000256" key="8">
    <source>
        <dbReference type="ARBA" id="ARBA00022917"/>
    </source>
</evidence>
<dbReference type="EMBL" id="JBHRTN010000007">
    <property type="protein sequence ID" value="MFC3124828.1"/>
    <property type="molecule type" value="Genomic_DNA"/>
</dbReference>
<comment type="subunit">
    <text evidence="12">Homodimer. The tRNA molecule binds across the dimer.</text>
</comment>
<gene>
    <name evidence="12 15" type="primary">serS</name>
    <name evidence="15" type="ORF">ACFOD4_07120</name>
</gene>
<comment type="subcellular location">
    <subcellularLocation>
        <location evidence="1 12">Cytoplasm</location>
    </subcellularLocation>
</comment>
<comment type="similarity">
    <text evidence="3 12">Belongs to the class-II aminoacyl-tRNA synthetase family. Type-1 seryl-tRNA synthetase subfamily.</text>
</comment>
<dbReference type="Proteomes" id="UP001595593">
    <property type="component" value="Unassembled WGS sequence"/>
</dbReference>
<comment type="catalytic activity">
    <reaction evidence="11 12">
        <text>tRNA(Ser) + L-serine + ATP = L-seryl-tRNA(Ser) + AMP + diphosphate + H(+)</text>
        <dbReference type="Rhea" id="RHEA:12292"/>
        <dbReference type="Rhea" id="RHEA-COMP:9669"/>
        <dbReference type="Rhea" id="RHEA-COMP:9703"/>
        <dbReference type="ChEBI" id="CHEBI:15378"/>
        <dbReference type="ChEBI" id="CHEBI:30616"/>
        <dbReference type="ChEBI" id="CHEBI:33019"/>
        <dbReference type="ChEBI" id="CHEBI:33384"/>
        <dbReference type="ChEBI" id="CHEBI:78442"/>
        <dbReference type="ChEBI" id="CHEBI:78533"/>
        <dbReference type="ChEBI" id="CHEBI:456215"/>
        <dbReference type="EC" id="6.1.1.11"/>
    </reaction>
</comment>
<keyword evidence="8 12" id="KW-0648">Protein biosynthesis</keyword>
<feature type="binding site" evidence="12">
    <location>
        <begin position="260"/>
        <end position="262"/>
    </location>
    <ligand>
        <name>ATP</name>
        <dbReference type="ChEBI" id="CHEBI:30616"/>
    </ligand>
</feature>
<evidence type="ECO:0000259" key="14">
    <source>
        <dbReference type="PROSITE" id="PS50862"/>
    </source>
</evidence>
<reference evidence="16" key="1">
    <citation type="journal article" date="2019" name="Int. J. Syst. Evol. Microbiol.">
        <title>The Global Catalogue of Microorganisms (GCM) 10K type strain sequencing project: providing services to taxonomists for standard genome sequencing and annotation.</title>
        <authorList>
            <consortium name="The Broad Institute Genomics Platform"/>
            <consortium name="The Broad Institute Genome Sequencing Center for Infectious Disease"/>
            <person name="Wu L."/>
            <person name="Ma J."/>
        </authorList>
    </citation>
    <scope>NUCLEOTIDE SEQUENCE [LARGE SCALE GENOMIC DNA]</scope>
    <source>
        <strain evidence="16">KCTC 52094</strain>
    </source>
</reference>
<dbReference type="PROSITE" id="PS50862">
    <property type="entry name" value="AA_TRNA_LIGASE_II"/>
    <property type="match status" value="1"/>
</dbReference>
<name>A0ABV7FYZ5_9PROT</name>
<dbReference type="PANTHER" id="PTHR43697:SF1">
    <property type="entry name" value="SERINE--TRNA LIGASE"/>
    <property type="match status" value="1"/>
</dbReference>
<feature type="domain" description="Aminoacyl-transfer RNA synthetases class-II family profile" evidence="14">
    <location>
        <begin position="171"/>
        <end position="408"/>
    </location>
</feature>
<dbReference type="InterPro" id="IPR002314">
    <property type="entry name" value="aa-tRNA-synt_IIb"/>
</dbReference>
<dbReference type="InterPro" id="IPR042103">
    <property type="entry name" value="SerRS_1_N_sf"/>
</dbReference>
<dbReference type="Gene3D" id="1.10.287.40">
    <property type="entry name" value="Serine-tRNA synthetase, tRNA binding domain"/>
    <property type="match status" value="1"/>
</dbReference>
<dbReference type="Pfam" id="PF02403">
    <property type="entry name" value="Seryl_tRNA_N"/>
    <property type="match status" value="1"/>
</dbReference>
<sequence>MHDVRTVRADPAAFDAAMARRGLPPVAKEILSHDNARRAAQTSAQDVQARRNQISKEIGQVKRQGGASGELEAEAVALRTRMEKLEHEASAAERAQNVLLEALPNVLQAEVPDGRDEADNVVLHQQGEPRDLGFPEKQHFELGESWGLMDFGAAAKLAGARFTVLKGQLARLERALAQYMLSLHVDEHGFTETSIPLLVNDATMYGTGQLPKFEEDLFRTTDGRWLIPTAEVPLTNMAAGEILPEDRLPWRMASLSPCFRSEAGSAGRDTRGMLRQHQFNKVEMVVVTTPETSEQEHQQMTACAERVLTELGLVWRRVLLCAGDTGFASTKTYDLEVWLPGQKAWREISSCSNCGDFQARRMGARFRPVGGKGTSFLHTLNGSGVAVGRALIAVLETHQQQDGSVLVPQVLAPWMGSITCIGAPS</sequence>
<organism evidence="15 16">
    <name type="scientific">Teichococcus globiformis</name>
    <dbReference type="NCBI Taxonomy" id="2307229"/>
    <lineage>
        <taxon>Bacteria</taxon>
        <taxon>Pseudomonadati</taxon>
        <taxon>Pseudomonadota</taxon>
        <taxon>Alphaproteobacteria</taxon>
        <taxon>Acetobacterales</taxon>
        <taxon>Roseomonadaceae</taxon>
        <taxon>Roseomonas</taxon>
    </lineage>
</organism>
<evidence type="ECO:0000256" key="7">
    <source>
        <dbReference type="ARBA" id="ARBA00022840"/>
    </source>
</evidence>
<dbReference type="PRINTS" id="PR00981">
    <property type="entry name" value="TRNASYNTHSER"/>
</dbReference>
<dbReference type="RefSeq" id="WP_379595233.1">
    <property type="nucleotide sequence ID" value="NZ_JBHRTN010000007.1"/>
</dbReference>
<dbReference type="SUPFAM" id="SSF55681">
    <property type="entry name" value="Class II aaRS and biotin synthetases"/>
    <property type="match status" value="1"/>
</dbReference>
<accession>A0ABV7FYZ5</accession>
<keyword evidence="9 12" id="KW-0030">Aminoacyl-tRNA synthetase</keyword>
<keyword evidence="13" id="KW-0175">Coiled coil</keyword>
<dbReference type="GO" id="GO:0004828">
    <property type="term" value="F:serine-tRNA ligase activity"/>
    <property type="evidence" value="ECO:0007669"/>
    <property type="project" value="UniProtKB-EC"/>
</dbReference>
<keyword evidence="4 12" id="KW-0963">Cytoplasm</keyword>
<comment type="pathway">
    <text evidence="2 12">Aminoacyl-tRNA biosynthesis; selenocysteinyl-tRNA(Sec) biosynthesis; L-seryl-tRNA(Sec) from L-serine and tRNA(Sec): step 1/1.</text>
</comment>
<dbReference type="InterPro" id="IPR033729">
    <property type="entry name" value="SerRS_core"/>
</dbReference>
<comment type="domain">
    <text evidence="12">Consists of two distinct domains, a catalytic core and a N-terminal extension that is involved in tRNA binding.</text>
</comment>
<comment type="catalytic activity">
    <reaction evidence="10 12">
        <text>tRNA(Sec) + L-serine + ATP = L-seryl-tRNA(Sec) + AMP + diphosphate + H(+)</text>
        <dbReference type="Rhea" id="RHEA:42580"/>
        <dbReference type="Rhea" id="RHEA-COMP:9742"/>
        <dbReference type="Rhea" id="RHEA-COMP:10128"/>
        <dbReference type="ChEBI" id="CHEBI:15378"/>
        <dbReference type="ChEBI" id="CHEBI:30616"/>
        <dbReference type="ChEBI" id="CHEBI:33019"/>
        <dbReference type="ChEBI" id="CHEBI:33384"/>
        <dbReference type="ChEBI" id="CHEBI:78442"/>
        <dbReference type="ChEBI" id="CHEBI:78533"/>
        <dbReference type="ChEBI" id="CHEBI:456215"/>
        <dbReference type="EC" id="6.1.1.11"/>
    </reaction>
</comment>
<evidence type="ECO:0000256" key="2">
    <source>
        <dbReference type="ARBA" id="ARBA00005045"/>
    </source>
</evidence>
<feature type="coiled-coil region" evidence="13">
    <location>
        <begin position="44"/>
        <end position="102"/>
    </location>
</feature>
<feature type="binding site" evidence="12">
    <location>
        <begin position="347"/>
        <end position="350"/>
    </location>
    <ligand>
        <name>ATP</name>
        <dbReference type="ChEBI" id="CHEBI:30616"/>
    </ligand>
</feature>
<feature type="binding site" evidence="12">
    <location>
        <position position="383"/>
    </location>
    <ligand>
        <name>L-serine</name>
        <dbReference type="ChEBI" id="CHEBI:33384"/>
    </ligand>
</feature>
<keyword evidence="7 12" id="KW-0067">ATP-binding</keyword>
<dbReference type="NCBIfam" id="TIGR00414">
    <property type="entry name" value="serS"/>
    <property type="match status" value="1"/>
</dbReference>
<dbReference type="CDD" id="cd00770">
    <property type="entry name" value="SerRS_core"/>
    <property type="match status" value="1"/>
</dbReference>
<evidence type="ECO:0000256" key="3">
    <source>
        <dbReference type="ARBA" id="ARBA00010728"/>
    </source>
</evidence>
<dbReference type="InterPro" id="IPR015866">
    <property type="entry name" value="Ser-tRNA-synth_1_N"/>
</dbReference>
<dbReference type="Gene3D" id="3.30.930.10">
    <property type="entry name" value="Bira Bifunctional Protein, Domain 2"/>
    <property type="match status" value="1"/>
</dbReference>
<dbReference type="InterPro" id="IPR002317">
    <property type="entry name" value="Ser-tRNA-ligase_type_1"/>
</dbReference>
<evidence type="ECO:0000256" key="11">
    <source>
        <dbReference type="ARBA" id="ARBA00048823"/>
    </source>
</evidence>
<evidence type="ECO:0000256" key="6">
    <source>
        <dbReference type="ARBA" id="ARBA00022741"/>
    </source>
</evidence>
<protein>
    <recommendedName>
        <fullName evidence="12">Serine--tRNA ligase</fullName>
        <ecNumber evidence="12">6.1.1.11</ecNumber>
    </recommendedName>
    <alternativeName>
        <fullName evidence="12">Seryl-tRNA synthetase</fullName>
        <shortName evidence="12">SerRS</shortName>
    </alternativeName>
    <alternativeName>
        <fullName evidence="12">Seryl-tRNA(Ser/Sec) synthetase</fullName>
    </alternativeName>
</protein>
<feature type="binding site" evidence="12">
    <location>
        <begin position="229"/>
        <end position="231"/>
    </location>
    <ligand>
        <name>L-serine</name>
        <dbReference type="ChEBI" id="CHEBI:33384"/>
    </ligand>
</feature>